<protein>
    <recommendedName>
        <fullName evidence="2">J domain-containing protein</fullName>
    </recommendedName>
</protein>
<accession>A0A0F9C3G2</accession>
<organism evidence="1">
    <name type="scientific">marine sediment metagenome</name>
    <dbReference type="NCBI Taxonomy" id="412755"/>
    <lineage>
        <taxon>unclassified sequences</taxon>
        <taxon>metagenomes</taxon>
        <taxon>ecological metagenomes</taxon>
    </lineage>
</organism>
<dbReference type="AlphaFoldDB" id="A0A0F9C3G2"/>
<dbReference type="EMBL" id="LAZR01034989">
    <property type="protein sequence ID" value="KKL28735.1"/>
    <property type="molecule type" value="Genomic_DNA"/>
</dbReference>
<comment type="caution">
    <text evidence="1">The sequence shown here is derived from an EMBL/GenBank/DDBJ whole genome shotgun (WGS) entry which is preliminary data.</text>
</comment>
<name>A0A0F9C3G2_9ZZZZ</name>
<sequence>QNSDLCATFKTRTIELIKTKLETNRYLTINGFAVRLAKSREIPSDASREFNDKYFSETLLKKPVRCSQGHVLEMKSAKFWVSKKGDTCPAGEHTIGELEVDRGLQKDIGKYKKTTEKRDAFYRDQKLKDLKNRILEAEVESQGKQLNSLSDIKNVDTVLMVGAGTKIGIKVVGKKACKEAGKLLTKELAKEVSKILAKEGSKKVAKFASKSLGKVVPGVSVGIGVTLAVYRIKKGMKEDSNQEYIKAVGEIASGILACCPGPGTAISVSLDLSLAIWDIDDSYNELQMAVCADLTRAYRIILDIDIEECPEPSQTEIDTAYRKNIRIIHPDNATNIRLGEYYSSDGSGPMTDLTNKVNSARDGIYKARGWSS</sequence>
<feature type="non-terminal residue" evidence="1">
    <location>
        <position position="1"/>
    </location>
</feature>
<reference evidence="1" key="1">
    <citation type="journal article" date="2015" name="Nature">
        <title>Complex archaea that bridge the gap between prokaryotes and eukaryotes.</title>
        <authorList>
            <person name="Spang A."/>
            <person name="Saw J.H."/>
            <person name="Jorgensen S.L."/>
            <person name="Zaremba-Niedzwiedzka K."/>
            <person name="Martijn J."/>
            <person name="Lind A.E."/>
            <person name="van Eijk R."/>
            <person name="Schleper C."/>
            <person name="Guy L."/>
            <person name="Ettema T.J."/>
        </authorList>
    </citation>
    <scope>NUCLEOTIDE SEQUENCE</scope>
</reference>
<proteinExistence type="predicted"/>
<evidence type="ECO:0000313" key="1">
    <source>
        <dbReference type="EMBL" id="KKL28735.1"/>
    </source>
</evidence>
<gene>
    <name evidence="1" type="ORF">LCGC14_2372160</name>
</gene>
<evidence type="ECO:0008006" key="2">
    <source>
        <dbReference type="Google" id="ProtNLM"/>
    </source>
</evidence>